<evidence type="ECO:0000313" key="1">
    <source>
        <dbReference type="EMBL" id="KAI3732744.1"/>
    </source>
</evidence>
<proteinExistence type="predicted"/>
<gene>
    <name evidence="1" type="ORF">L1987_63952</name>
</gene>
<keyword evidence="2" id="KW-1185">Reference proteome</keyword>
<name>A0ACB9CEM9_9ASTR</name>
<reference evidence="1 2" key="2">
    <citation type="journal article" date="2022" name="Mol. Ecol. Resour.">
        <title>The genomes of chicory, endive, great burdock and yacon provide insights into Asteraceae paleo-polyploidization history and plant inulin production.</title>
        <authorList>
            <person name="Fan W."/>
            <person name="Wang S."/>
            <person name="Wang H."/>
            <person name="Wang A."/>
            <person name="Jiang F."/>
            <person name="Liu H."/>
            <person name="Zhao H."/>
            <person name="Xu D."/>
            <person name="Zhang Y."/>
        </authorList>
    </citation>
    <scope>NUCLEOTIDE SEQUENCE [LARGE SCALE GENOMIC DNA]</scope>
    <source>
        <strain evidence="2">cv. Yunnan</strain>
        <tissue evidence="1">Leaves</tissue>
    </source>
</reference>
<evidence type="ECO:0000313" key="2">
    <source>
        <dbReference type="Proteomes" id="UP001056120"/>
    </source>
</evidence>
<accession>A0ACB9CEM9</accession>
<organism evidence="1 2">
    <name type="scientific">Smallanthus sonchifolius</name>
    <dbReference type="NCBI Taxonomy" id="185202"/>
    <lineage>
        <taxon>Eukaryota</taxon>
        <taxon>Viridiplantae</taxon>
        <taxon>Streptophyta</taxon>
        <taxon>Embryophyta</taxon>
        <taxon>Tracheophyta</taxon>
        <taxon>Spermatophyta</taxon>
        <taxon>Magnoliopsida</taxon>
        <taxon>eudicotyledons</taxon>
        <taxon>Gunneridae</taxon>
        <taxon>Pentapetalae</taxon>
        <taxon>asterids</taxon>
        <taxon>campanulids</taxon>
        <taxon>Asterales</taxon>
        <taxon>Asteraceae</taxon>
        <taxon>Asteroideae</taxon>
        <taxon>Heliantheae alliance</taxon>
        <taxon>Millerieae</taxon>
        <taxon>Smallanthus</taxon>
    </lineage>
</organism>
<dbReference type="Proteomes" id="UP001056120">
    <property type="component" value="Linkage Group LG21"/>
</dbReference>
<dbReference type="EMBL" id="CM042038">
    <property type="protein sequence ID" value="KAI3732744.1"/>
    <property type="molecule type" value="Genomic_DNA"/>
</dbReference>
<sequence length="72" mass="8325">MFIQLFVMLTWLLLQNYVGEETHFAIETSGHGALKENHWLEDGAYLMKAFCIICANNFRNPKEPYNEVKTGS</sequence>
<protein>
    <submittedName>
        <fullName evidence="1">Uncharacterized protein</fullName>
    </submittedName>
</protein>
<comment type="caution">
    <text evidence="1">The sequence shown here is derived from an EMBL/GenBank/DDBJ whole genome shotgun (WGS) entry which is preliminary data.</text>
</comment>
<reference evidence="2" key="1">
    <citation type="journal article" date="2022" name="Mol. Ecol. Resour.">
        <title>The genomes of chicory, endive, great burdock and yacon provide insights into Asteraceae palaeo-polyploidization history and plant inulin production.</title>
        <authorList>
            <person name="Fan W."/>
            <person name="Wang S."/>
            <person name="Wang H."/>
            <person name="Wang A."/>
            <person name="Jiang F."/>
            <person name="Liu H."/>
            <person name="Zhao H."/>
            <person name="Xu D."/>
            <person name="Zhang Y."/>
        </authorList>
    </citation>
    <scope>NUCLEOTIDE SEQUENCE [LARGE SCALE GENOMIC DNA]</scope>
    <source>
        <strain evidence="2">cv. Yunnan</strain>
    </source>
</reference>